<organism evidence="1 2">
    <name type="scientific">Mycena belliarum</name>
    <dbReference type="NCBI Taxonomy" id="1033014"/>
    <lineage>
        <taxon>Eukaryota</taxon>
        <taxon>Fungi</taxon>
        <taxon>Dikarya</taxon>
        <taxon>Basidiomycota</taxon>
        <taxon>Agaricomycotina</taxon>
        <taxon>Agaricomycetes</taxon>
        <taxon>Agaricomycetidae</taxon>
        <taxon>Agaricales</taxon>
        <taxon>Marasmiineae</taxon>
        <taxon>Mycenaceae</taxon>
        <taxon>Mycena</taxon>
    </lineage>
</organism>
<dbReference type="Proteomes" id="UP001222325">
    <property type="component" value="Unassembled WGS sequence"/>
</dbReference>
<evidence type="ECO:0000313" key="2">
    <source>
        <dbReference type="Proteomes" id="UP001222325"/>
    </source>
</evidence>
<evidence type="ECO:0000313" key="1">
    <source>
        <dbReference type="EMBL" id="KAJ7085115.1"/>
    </source>
</evidence>
<proteinExistence type="predicted"/>
<keyword evidence="2" id="KW-1185">Reference proteome</keyword>
<dbReference type="AlphaFoldDB" id="A0AAD6TZZ8"/>
<name>A0AAD6TZZ8_9AGAR</name>
<gene>
    <name evidence="1" type="ORF">B0H15DRAFT_931850</name>
</gene>
<protein>
    <submittedName>
        <fullName evidence="1">Uncharacterized protein</fullName>
    </submittedName>
</protein>
<sequence>MSRAELAGKTPEKVEVLEFSWKGDGIAVYDFKSKDDLNYEKLINYNAGIDSSFKSAAAKIYENSMITGPMGLKGVDAKLTDFFWQYAIIKQAAISKGLEYKHRYSSIYCSSVPVGASLDAERYAQGQEGNAHFAARLAKLQDPKYKPKDKNPKSSILNKFKQCIAM</sequence>
<accession>A0AAD6TZZ8</accession>
<dbReference type="EMBL" id="JARJCN010000035">
    <property type="protein sequence ID" value="KAJ7085115.1"/>
    <property type="molecule type" value="Genomic_DNA"/>
</dbReference>
<reference evidence="1" key="1">
    <citation type="submission" date="2023-03" db="EMBL/GenBank/DDBJ databases">
        <title>Massive genome expansion in bonnet fungi (Mycena s.s.) driven by repeated elements and novel gene families across ecological guilds.</title>
        <authorList>
            <consortium name="Lawrence Berkeley National Laboratory"/>
            <person name="Harder C.B."/>
            <person name="Miyauchi S."/>
            <person name="Viragh M."/>
            <person name="Kuo A."/>
            <person name="Thoen E."/>
            <person name="Andreopoulos B."/>
            <person name="Lu D."/>
            <person name="Skrede I."/>
            <person name="Drula E."/>
            <person name="Henrissat B."/>
            <person name="Morin E."/>
            <person name="Kohler A."/>
            <person name="Barry K."/>
            <person name="LaButti K."/>
            <person name="Morin E."/>
            <person name="Salamov A."/>
            <person name="Lipzen A."/>
            <person name="Mereny Z."/>
            <person name="Hegedus B."/>
            <person name="Baldrian P."/>
            <person name="Stursova M."/>
            <person name="Weitz H."/>
            <person name="Taylor A."/>
            <person name="Grigoriev I.V."/>
            <person name="Nagy L.G."/>
            <person name="Martin F."/>
            <person name="Kauserud H."/>
        </authorList>
    </citation>
    <scope>NUCLEOTIDE SEQUENCE</scope>
    <source>
        <strain evidence="1">CBHHK173m</strain>
    </source>
</reference>
<comment type="caution">
    <text evidence="1">The sequence shown here is derived from an EMBL/GenBank/DDBJ whole genome shotgun (WGS) entry which is preliminary data.</text>
</comment>